<proteinExistence type="predicted"/>
<dbReference type="EMBL" id="LGRB01000009">
    <property type="protein sequence ID" value="OCT51875.1"/>
    <property type="molecule type" value="Genomic_DNA"/>
</dbReference>
<comment type="caution">
    <text evidence="1">The sequence shown here is derived from an EMBL/GenBank/DDBJ whole genome shotgun (WGS) entry which is preliminary data.</text>
</comment>
<dbReference type="AlphaFoldDB" id="A0A1C1CTP0"/>
<gene>
    <name evidence="1" type="ORF">CLCR_09336</name>
</gene>
<sequence length="97" mass="10765">MSAQRRHAQSFTSGAASFYRFWHDSLNSLSANGGVQSMVFSGRKSTSERYVTDTPRAHCPVTAKNELRQSPLTREPLSGNLDFSMFIMSFGENPSLS</sequence>
<organism evidence="1 2">
    <name type="scientific">Cladophialophora carrionii</name>
    <dbReference type="NCBI Taxonomy" id="86049"/>
    <lineage>
        <taxon>Eukaryota</taxon>
        <taxon>Fungi</taxon>
        <taxon>Dikarya</taxon>
        <taxon>Ascomycota</taxon>
        <taxon>Pezizomycotina</taxon>
        <taxon>Eurotiomycetes</taxon>
        <taxon>Chaetothyriomycetidae</taxon>
        <taxon>Chaetothyriales</taxon>
        <taxon>Herpotrichiellaceae</taxon>
        <taxon>Cladophialophora</taxon>
    </lineage>
</organism>
<accession>A0A1C1CTP0</accession>
<evidence type="ECO:0000313" key="1">
    <source>
        <dbReference type="EMBL" id="OCT51875.1"/>
    </source>
</evidence>
<name>A0A1C1CTP0_9EURO</name>
<dbReference type="VEuPathDB" id="FungiDB:CLCR_09336"/>
<dbReference type="Proteomes" id="UP000094526">
    <property type="component" value="Unassembled WGS sequence"/>
</dbReference>
<reference evidence="2" key="1">
    <citation type="submission" date="2015-07" db="EMBL/GenBank/DDBJ databases">
        <authorList>
            <person name="Teixeira M.M."/>
            <person name="Souza R.C."/>
            <person name="Almeida L.G."/>
            <person name="Vicente V.A."/>
            <person name="de Hoog S."/>
            <person name="Bocca A.L."/>
            <person name="de Almeida S.R."/>
            <person name="Vasconcelos A.T."/>
            <person name="Felipe M.S."/>
        </authorList>
    </citation>
    <scope>NUCLEOTIDE SEQUENCE [LARGE SCALE GENOMIC DNA]</scope>
    <source>
        <strain evidence="2">KSF</strain>
    </source>
</reference>
<evidence type="ECO:0000313" key="2">
    <source>
        <dbReference type="Proteomes" id="UP000094526"/>
    </source>
</evidence>
<protein>
    <submittedName>
        <fullName evidence="1">Uncharacterized protein</fullName>
    </submittedName>
</protein>
<keyword evidence="2" id="KW-1185">Reference proteome</keyword>